<keyword evidence="8" id="KW-0812">Transmembrane</keyword>
<comment type="similarity">
    <text evidence="1 7">Belongs to the cytochrome P450 family.</text>
</comment>
<dbReference type="GO" id="GO:0005506">
    <property type="term" value="F:iron ion binding"/>
    <property type="evidence" value="ECO:0007669"/>
    <property type="project" value="InterPro"/>
</dbReference>
<organism evidence="10 12">
    <name type="scientific">Vanilla planifolia</name>
    <name type="common">Vanilla</name>
    <dbReference type="NCBI Taxonomy" id="51239"/>
    <lineage>
        <taxon>Eukaryota</taxon>
        <taxon>Viridiplantae</taxon>
        <taxon>Streptophyta</taxon>
        <taxon>Embryophyta</taxon>
        <taxon>Tracheophyta</taxon>
        <taxon>Spermatophyta</taxon>
        <taxon>Magnoliopsida</taxon>
        <taxon>Liliopsida</taxon>
        <taxon>Asparagales</taxon>
        <taxon>Orchidaceae</taxon>
        <taxon>Vanilloideae</taxon>
        <taxon>Vanilleae</taxon>
        <taxon>Vanilla</taxon>
    </lineage>
</organism>
<keyword evidence="8" id="KW-1133">Transmembrane helix</keyword>
<dbReference type="SUPFAM" id="SSF48264">
    <property type="entry name" value="Cytochrome P450"/>
    <property type="match status" value="1"/>
</dbReference>
<evidence type="ECO:0000256" key="2">
    <source>
        <dbReference type="ARBA" id="ARBA00022617"/>
    </source>
</evidence>
<keyword evidence="3 6" id="KW-0479">Metal-binding</keyword>
<dbReference type="InterPro" id="IPR017972">
    <property type="entry name" value="Cyt_P450_CS"/>
</dbReference>
<keyword evidence="8" id="KW-0472">Membrane</keyword>
<comment type="caution">
    <text evidence="10">The sequence shown here is derived from an EMBL/GenBank/DDBJ whole genome shotgun (WGS) entry which is preliminary data.</text>
</comment>
<dbReference type="Pfam" id="PF00067">
    <property type="entry name" value="p450"/>
    <property type="match status" value="1"/>
</dbReference>
<feature type="binding site" description="axial binding residue" evidence="6">
    <location>
        <position position="454"/>
    </location>
    <ligand>
        <name>heme</name>
        <dbReference type="ChEBI" id="CHEBI:30413"/>
    </ligand>
    <ligandPart>
        <name>Fe</name>
        <dbReference type="ChEBI" id="CHEBI:18248"/>
    </ligandPart>
</feature>
<dbReference type="PANTHER" id="PTHR47944:SF19">
    <property type="entry name" value="CYTOCHROME P450 77A4"/>
    <property type="match status" value="1"/>
</dbReference>
<evidence type="ECO:0000256" key="4">
    <source>
        <dbReference type="ARBA" id="ARBA00023002"/>
    </source>
</evidence>
<evidence type="ECO:0008006" key="13">
    <source>
        <dbReference type="Google" id="ProtNLM"/>
    </source>
</evidence>
<dbReference type="GO" id="GO:0004497">
    <property type="term" value="F:monooxygenase activity"/>
    <property type="evidence" value="ECO:0007669"/>
    <property type="project" value="UniProtKB-KW"/>
</dbReference>
<proteinExistence type="inferred from homology"/>
<sequence length="511" mass="57357">MASPDLLSSAAILAFSLLLLFLFNKRPTGTFPFKKLNLPPGPPGWPLVGNLFQVAFSGKQFIHYVNDLIPVYGPILTLKMGARTMIIISNSEIVHEALVENGHQFASRPAENATRTIFSSNKFTVNSAIYGAEWRALRRNMVSGVLSSARLREFQPARRVAMDRFIDHIRAEAAANDGGVWVLRNARFAVFCFLIHMCFGVDLNEEAVGRVDAVMKKVLITVTPRMDDFLPLLRPFFSKQRREALAVRCEQMETIIPLIEKRRETLRNPTAHPEAAPFSYLDTLFDLNVEGRSPTDSEIVTLCSEFLNGGTDTTATAIEWGVARLIENPRMQARIYEEIEAAMDRNGRNPVNERDTESMEYLQAFVKELLRKHPPTYFSLTHAPVKEGLKLAGYDVPANASLEIYLPSLSEDPRMWKDPAVFDPERFLTGGEKADITGVTVIKMIPFGAGRRICPGLAMGMTNVTLLLARMVQSFEWGPHPDQPKLDFSSKLEFTVVMSRSLRAIVRPRNN</sequence>
<keyword evidence="4 7" id="KW-0560">Oxidoreductase</keyword>
<dbReference type="AlphaFoldDB" id="A0A835UFX7"/>
<evidence type="ECO:0000256" key="8">
    <source>
        <dbReference type="SAM" id="Phobius"/>
    </source>
</evidence>
<dbReference type="OrthoDB" id="1470350at2759"/>
<keyword evidence="11" id="KW-1185">Reference proteome</keyword>
<dbReference type="PROSITE" id="PS00086">
    <property type="entry name" value="CYTOCHROME_P450"/>
    <property type="match status" value="1"/>
</dbReference>
<dbReference type="CDD" id="cd11075">
    <property type="entry name" value="CYP77_89"/>
    <property type="match status" value="1"/>
</dbReference>
<dbReference type="InterPro" id="IPR036396">
    <property type="entry name" value="Cyt_P450_sf"/>
</dbReference>
<dbReference type="EMBL" id="JADCNL010000012">
    <property type="protein sequence ID" value="KAG0457847.1"/>
    <property type="molecule type" value="Genomic_DNA"/>
</dbReference>
<dbReference type="Gene3D" id="1.10.630.10">
    <property type="entry name" value="Cytochrome P450"/>
    <property type="match status" value="1"/>
</dbReference>
<evidence type="ECO:0000256" key="1">
    <source>
        <dbReference type="ARBA" id="ARBA00010617"/>
    </source>
</evidence>
<comment type="cofactor">
    <cofactor evidence="6">
        <name>heme</name>
        <dbReference type="ChEBI" id="CHEBI:30413"/>
    </cofactor>
</comment>
<reference evidence="11 12" key="1">
    <citation type="journal article" date="2020" name="Nat. Food">
        <title>A phased Vanilla planifolia genome enables genetic improvement of flavour and production.</title>
        <authorList>
            <person name="Hasing T."/>
            <person name="Tang H."/>
            <person name="Brym M."/>
            <person name="Khazi F."/>
            <person name="Huang T."/>
            <person name="Chambers A.H."/>
        </authorList>
    </citation>
    <scope>NUCLEOTIDE SEQUENCE [LARGE SCALE GENOMIC DNA]</scope>
    <source>
        <tissue evidence="10">Leaf</tissue>
    </source>
</reference>
<evidence type="ECO:0000256" key="3">
    <source>
        <dbReference type="ARBA" id="ARBA00022723"/>
    </source>
</evidence>
<dbReference type="InterPro" id="IPR001128">
    <property type="entry name" value="Cyt_P450"/>
</dbReference>
<keyword evidence="5 6" id="KW-0408">Iron</keyword>
<dbReference type="Proteomes" id="UP000636800">
    <property type="component" value="Chromosome 12"/>
</dbReference>
<evidence type="ECO:0000256" key="7">
    <source>
        <dbReference type="RuleBase" id="RU000461"/>
    </source>
</evidence>
<protein>
    <recommendedName>
        <fullName evidence="13">Cytochrome P450</fullName>
    </recommendedName>
</protein>
<dbReference type="EMBL" id="JADCNM010000012">
    <property type="protein sequence ID" value="KAG0459580.1"/>
    <property type="molecule type" value="Genomic_DNA"/>
</dbReference>
<keyword evidence="2 6" id="KW-0349">Heme</keyword>
<evidence type="ECO:0000313" key="9">
    <source>
        <dbReference type="EMBL" id="KAG0457847.1"/>
    </source>
</evidence>
<evidence type="ECO:0000313" key="11">
    <source>
        <dbReference type="Proteomes" id="UP000636800"/>
    </source>
</evidence>
<evidence type="ECO:0000256" key="6">
    <source>
        <dbReference type="PIRSR" id="PIRSR602401-1"/>
    </source>
</evidence>
<dbReference type="PANTHER" id="PTHR47944">
    <property type="entry name" value="CYTOCHROME P450 98A9"/>
    <property type="match status" value="1"/>
</dbReference>
<accession>A0A835UFX7</accession>
<name>A0A835UFX7_VANPL</name>
<dbReference type="PRINTS" id="PR00463">
    <property type="entry name" value="EP450I"/>
</dbReference>
<feature type="transmembrane region" description="Helical" evidence="8">
    <location>
        <begin position="6"/>
        <end position="24"/>
    </location>
</feature>
<dbReference type="InterPro" id="IPR002401">
    <property type="entry name" value="Cyt_P450_E_grp-I"/>
</dbReference>
<evidence type="ECO:0000313" key="12">
    <source>
        <dbReference type="Proteomes" id="UP000639772"/>
    </source>
</evidence>
<evidence type="ECO:0000313" key="10">
    <source>
        <dbReference type="EMBL" id="KAG0459580.1"/>
    </source>
</evidence>
<dbReference type="GO" id="GO:0016705">
    <property type="term" value="F:oxidoreductase activity, acting on paired donors, with incorporation or reduction of molecular oxygen"/>
    <property type="evidence" value="ECO:0007669"/>
    <property type="project" value="InterPro"/>
</dbReference>
<evidence type="ECO:0000256" key="5">
    <source>
        <dbReference type="ARBA" id="ARBA00023004"/>
    </source>
</evidence>
<gene>
    <name evidence="10" type="ORF">HPP92_022708</name>
    <name evidence="9" type="ORF">HPP92_023004</name>
</gene>
<dbReference type="PRINTS" id="PR00385">
    <property type="entry name" value="P450"/>
</dbReference>
<dbReference type="Proteomes" id="UP000639772">
    <property type="component" value="Chromosome 12"/>
</dbReference>
<keyword evidence="7" id="KW-0503">Monooxygenase</keyword>
<dbReference type="GO" id="GO:0020037">
    <property type="term" value="F:heme binding"/>
    <property type="evidence" value="ECO:0007669"/>
    <property type="project" value="InterPro"/>
</dbReference>